<evidence type="ECO:0000313" key="4">
    <source>
        <dbReference type="Proteomes" id="UP000597613"/>
    </source>
</evidence>
<keyword evidence="4" id="KW-1185">Reference proteome</keyword>
<name>A0ABR7APL4_9SPHN</name>
<dbReference type="Gene3D" id="2.40.10.220">
    <property type="entry name" value="predicted glycosyltransferase like domains"/>
    <property type="match status" value="1"/>
</dbReference>
<evidence type="ECO:0000259" key="2">
    <source>
        <dbReference type="Pfam" id="PF07238"/>
    </source>
</evidence>
<feature type="region of interest" description="Disordered" evidence="1">
    <location>
        <begin position="1"/>
        <end position="21"/>
    </location>
</feature>
<dbReference type="Proteomes" id="UP000597613">
    <property type="component" value="Unassembled WGS sequence"/>
</dbReference>
<feature type="region of interest" description="Disordered" evidence="1">
    <location>
        <begin position="95"/>
        <end position="115"/>
    </location>
</feature>
<reference evidence="3 4" key="1">
    <citation type="submission" date="2020-08" db="EMBL/GenBank/DDBJ databases">
        <title>Putative novel bacterial strains isolated from necrotic wheat leaf tissues caused by Xanthomonas translucens.</title>
        <authorList>
            <person name="Tambong J.T."/>
        </authorList>
    </citation>
    <scope>NUCLEOTIDE SEQUENCE [LARGE SCALE GENOMIC DNA]</scope>
    <source>
        <strain evidence="4">DOAB 1063</strain>
    </source>
</reference>
<accession>A0ABR7APL4</accession>
<dbReference type="InterPro" id="IPR009875">
    <property type="entry name" value="PilZ_domain"/>
</dbReference>
<proteinExistence type="predicted"/>
<protein>
    <submittedName>
        <fullName evidence="3">PilZ domain-containing protein</fullName>
    </submittedName>
</protein>
<dbReference type="EMBL" id="JACONT010000024">
    <property type="protein sequence ID" value="MBC3942389.1"/>
    <property type="molecule type" value="Genomic_DNA"/>
</dbReference>
<dbReference type="SUPFAM" id="SSF141371">
    <property type="entry name" value="PilZ domain-like"/>
    <property type="match status" value="1"/>
</dbReference>
<sequence length="115" mass="12318">MTRQSDVLSGADIDGGKRQRSRDSLVLTAQIRLDRETGLREVRVRNLSAGGLMVELDEDADVGTPVMIKLEGIGEVDGKIAWCTEGRMGIALDSLIDPDKVPRPSGSGKSPTNQA</sequence>
<feature type="domain" description="PilZ" evidence="2">
    <location>
        <begin position="17"/>
        <end position="95"/>
    </location>
</feature>
<organism evidence="3 4">
    <name type="scientific">Sphingomonas albertensis</name>
    <dbReference type="NCBI Taxonomy" id="2762591"/>
    <lineage>
        <taxon>Bacteria</taxon>
        <taxon>Pseudomonadati</taxon>
        <taxon>Pseudomonadota</taxon>
        <taxon>Alphaproteobacteria</taxon>
        <taxon>Sphingomonadales</taxon>
        <taxon>Sphingomonadaceae</taxon>
        <taxon>Sphingomonas</taxon>
    </lineage>
</organism>
<dbReference type="Pfam" id="PF07238">
    <property type="entry name" value="PilZ"/>
    <property type="match status" value="1"/>
</dbReference>
<gene>
    <name evidence="3" type="ORF">H8S47_11955</name>
</gene>
<evidence type="ECO:0000313" key="3">
    <source>
        <dbReference type="EMBL" id="MBC3942389.1"/>
    </source>
</evidence>
<dbReference type="RefSeq" id="WP_187504085.1">
    <property type="nucleotide sequence ID" value="NZ_CP162536.1"/>
</dbReference>
<comment type="caution">
    <text evidence="3">The sequence shown here is derived from an EMBL/GenBank/DDBJ whole genome shotgun (WGS) entry which is preliminary data.</text>
</comment>
<evidence type="ECO:0000256" key="1">
    <source>
        <dbReference type="SAM" id="MobiDB-lite"/>
    </source>
</evidence>